<dbReference type="InterPro" id="IPR028082">
    <property type="entry name" value="Peripla_BP_I"/>
</dbReference>
<dbReference type="Pfam" id="PF13377">
    <property type="entry name" value="Peripla_BP_3"/>
    <property type="match status" value="1"/>
</dbReference>
<comment type="caution">
    <text evidence="5">The sequence shown here is derived from an EMBL/GenBank/DDBJ whole genome shotgun (WGS) entry which is preliminary data.</text>
</comment>
<proteinExistence type="predicted"/>
<evidence type="ECO:0000313" key="5">
    <source>
        <dbReference type="EMBL" id="GAA4668045.1"/>
    </source>
</evidence>
<dbReference type="Proteomes" id="UP001501295">
    <property type="component" value="Unassembled WGS sequence"/>
</dbReference>
<sequence length="328" mass="34241">MKRATSVDVAREAGVSQTTVSFVLNGRSDMGISESTRSQVLEVAKRLGYVPSASARSLKRGRSNIVLCALPTLPVARALEELKEDLSLQLGAAGFACVFVYTGALSTPLADLLQFLQPDAVLAVGDLAETDRQALDLSAIPFIDGILSPRGPEASAFRQEAIGDLQVSMLVAAGRDRIGYAGLSDPVEQRFYLPRLDGARQACGRLGIAPPLVATLDYTRESAQAALDVWRADESGINGVAAFNDLAALAILAACRVAGVAVPDDMALVGVDDLELAALTSPALSTIRIDVAGATATIVDATLSLLGAPSAHPSRPASTIRFVQRESS</sequence>
<keyword evidence="3" id="KW-0804">Transcription</keyword>
<dbReference type="Gene3D" id="1.10.260.40">
    <property type="entry name" value="lambda repressor-like DNA-binding domains"/>
    <property type="match status" value="1"/>
</dbReference>
<dbReference type="PROSITE" id="PS50932">
    <property type="entry name" value="HTH_LACI_2"/>
    <property type="match status" value="1"/>
</dbReference>
<dbReference type="Gene3D" id="3.40.50.2300">
    <property type="match status" value="2"/>
</dbReference>
<dbReference type="SMART" id="SM00354">
    <property type="entry name" value="HTH_LACI"/>
    <property type="match status" value="1"/>
</dbReference>
<accession>A0ABP8VQI4</accession>
<dbReference type="EMBL" id="BAABLM010000001">
    <property type="protein sequence ID" value="GAA4668045.1"/>
    <property type="molecule type" value="Genomic_DNA"/>
</dbReference>
<evidence type="ECO:0000313" key="6">
    <source>
        <dbReference type="Proteomes" id="UP001501295"/>
    </source>
</evidence>
<evidence type="ECO:0000256" key="3">
    <source>
        <dbReference type="ARBA" id="ARBA00023163"/>
    </source>
</evidence>
<dbReference type="InterPro" id="IPR010982">
    <property type="entry name" value="Lambda_DNA-bd_dom_sf"/>
</dbReference>
<dbReference type="PANTHER" id="PTHR30146:SF153">
    <property type="entry name" value="LACTOSE OPERON REPRESSOR"/>
    <property type="match status" value="1"/>
</dbReference>
<dbReference type="CDD" id="cd01392">
    <property type="entry name" value="HTH_LacI"/>
    <property type="match status" value="1"/>
</dbReference>
<protein>
    <submittedName>
        <fullName evidence="5">LacI family DNA-binding transcriptional regulator</fullName>
    </submittedName>
</protein>
<evidence type="ECO:0000256" key="2">
    <source>
        <dbReference type="ARBA" id="ARBA00023125"/>
    </source>
</evidence>
<keyword evidence="2 5" id="KW-0238">DNA-binding</keyword>
<dbReference type="SUPFAM" id="SSF47413">
    <property type="entry name" value="lambda repressor-like DNA-binding domains"/>
    <property type="match status" value="1"/>
</dbReference>
<name>A0ABP8VQI4_9MICO</name>
<dbReference type="InterPro" id="IPR000843">
    <property type="entry name" value="HTH_LacI"/>
</dbReference>
<reference evidence="6" key="1">
    <citation type="journal article" date="2019" name="Int. J. Syst. Evol. Microbiol.">
        <title>The Global Catalogue of Microorganisms (GCM) 10K type strain sequencing project: providing services to taxonomists for standard genome sequencing and annotation.</title>
        <authorList>
            <consortium name="The Broad Institute Genomics Platform"/>
            <consortium name="The Broad Institute Genome Sequencing Center for Infectious Disease"/>
            <person name="Wu L."/>
            <person name="Ma J."/>
        </authorList>
    </citation>
    <scope>NUCLEOTIDE SEQUENCE [LARGE SCALE GENOMIC DNA]</scope>
    <source>
        <strain evidence="6">JCM 18956</strain>
    </source>
</reference>
<evidence type="ECO:0000259" key="4">
    <source>
        <dbReference type="PROSITE" id="PS50932"/>
    </source>
</evidence>
<dbReference type="GO" id="GO:0003677">
    <property type="term" value="F:DNA binding"/>
    <property type="evidence" value="ECO:0007669"/>
    <property type="project" value="UniProtKB-KW"/>
</dbReference>
<organism evidence="5 6">
    <name type="scientific">Frondihabitans cladoniiphilus</name>
    <dbReference type="NCBI Taxonomy" id="715785"/>
    <lineage>
        <taxon>Bacteria</taxon>
        <taxon>Bacillati</taxon>
        <taxon>Actinomycetota</taxon>
        <taxon>Actinomycetes</taxon>
        <taxon>Micrococcales</taxon>
        <taxon>Microbacteriaceae</taxon>
        <taxon>Frondihabitans</taxon>
    </lineage>
</organism>
<dbReference type="CDD" id="cd06267">
    <property type="entry name" value="PBP1_LacI_sugar_binding-like"/>
    <property type="match status" value="1"/>
</dbReference>
<keyword evidence="1" id="KW-0805">Transcription regulation</keyword>
<keyword evidence="6" id="KW-1185">Reference proteome</keyword>
<dbReference type="PANTHER" id="PTHR30146">
    <property type="entry name" value="LACI-RELATED TRANSCRIPTIONAL REPRESSOR"/>
    <property type="match status" value="1"/>
</dbReference>
<gene>
    <name evidence="5" type="ORF">GCM10025780_08160</name>
</gene>
<feature type="domain" description="HTH lacI-type" evidence="4">
    <location>
        <begin position="4"/>
        <end position="60"/>
    </location>
</feature>
<dbReference type="Pfam" id="PF00356">
    <property type="entry name" value="LacI"/>
    <property type="match status" value="1"/>
</dbReference>
<dbReference type="SUPFAM" id="SSF53822">
    <property type="entry name" value="Periplasmic binding protein-like I"/>
    <property type="match status" value="1"/>
</dbReference>
<evidence type="ECO:0000256" key="1">
    <source>
        <dbReference type="ARBA" id="ARBA00023015"/>
    </source>
</evidence>
<dbReference type="RefSeq" id="WP_345373475.1">
    <property type="nucleotide sequence ID" value="NZ_BAABLM010000001.1"/>
</dbReference>
<dbReference type="InterPro" id="IPR046335">
    <property type="entry name" value="LacI/GalR-like_sensor"/>
</dbReference>